<sequence>MDVARLLFCSGSKDIAERGQSKPAAYRLFVIVVQSGQHQLFSTDITDSPISQAIQAFPAYISQSRALYYICICIQLHLSQHADSEASHYYGYALRAFREELDDPLRTQHDGTLASAIFLCTILTSTDWTIHLHGANSILEDRLSRTTTTTTATLDSPSPTAPLSAMTSTILEALGYMDLPPFTLGRKSPPLNIWARHCQATRSEDDDHIEPVSGLPCSLIDVFSRIDDDDDDGSEQRFWDWKGYPGEPLQCQLWEAYRFAGILDARRRRRGWRRLASSSASSTQDSTVAAGRPAASTTLILSRLVSAVDALHRGIEAGGGGGGDGSDGGRGLLVVNALVYPLWHAGVEIKPVDGLRRWHGLVDGWWALLGEREGEGRMRDLAWAYAACCEERRAGRDGPVDEIIRARGVEVALV</sequence>
<dbReference type="Pfam" id="PF11951">
    <property type="entry name" value="Fungal_trans_2"/>
    <property type="match status" value="1"/>
</dbReference>
<organism evidence="1 2">
    <name type="scientific">Lasiodiplodia hormozganensis</name>
    <dbReference type="NCBI Taxonomy" id="869390"/>
    <lineage>
        <taxon>Eukaryota</taxon>
        <taxon>Fungi</taxon>
        <taxon>Dikarya</taxon>
        <taxon>Ascomycota</taxon>
        <taxon>Pezizomycotina</taxon>
        <taxon>Dothideomycetes</taxon>
        <taxon>Dothideomycetes incertae sedis</taxon>
        <taxon>Botryosphaeriales</taxon>
        <taxon>Botryosphaeriaceae</taxon>
        <taxon>Lasiodiplodia</taxon>
    </lineage>
</organism>
<dbReference type="AlphaFoldDB" id="A0AA39Y0D0"/>
<comment type="caution">
    <text evidence="1">The sequence shown here is derived from an EMBL/GenBank/DDBJ whole genome shotgun (WGS) entry which is preliminary data.</text>
</comment>
<gene>
    <name evidence="1" type="ORF">DIS24_g8844</name>
</gene>
<dbReference type="EMBL" id="JAUJDW010000070">
    <property type="protein sequence ID" value="KAK0642612.1"/>
    <property type="molecule type" value="Genomic_DNA"/>
</dbReference>
<proteinExistence type="predicted"/>
<keyword evidence="2" id="KW-1185">Reference proteome</keyword>
<protein>
    <submittedName>
        <fullName evidence="1">Uncharacterized protein</fullName>
    </submittedName>
</protein>
<evidence type="ECO:0000313" key="2">
    <source>
        <dbReference type="Proteomes" id="UP001175001"/>
    </source>
</evidence>
<accession>A0AA39Y0D0</accession>
<dbReference type="Proteomes" id="UP001175001">
    <property type="component" value="Unassembled WGS sequence"/>
</dbReference>
<dbReference type="InterPro" id="IPR021858">
    <property type="entry name" value="Fun_TF"/>
</dbReference>
<name>A0AA39Y0D0_9PEZI</name>
<evidence type="ECO:0000313" key="1">
    <source>
        <dbReference type="EMBL" id="KAK0642612.1"/>
    </source>
</evidence>
<reference evidence="1" key="1">
    <citation type="submission" date="2023-06" db="EMBL/GenBank/DDBJ databases">
        <title>Multi-omics analyses reveal the molecular pathogenesis toolkit of Lasiodiplodia hormozganensis, a cross-kingdom pathogen.</title>
        <authorList>
            <person name="Felix C."/>
            <person name="Meneses R."/>
            <person name="Goncalves M.F.M."/>
            <person name="Tilleman L."/>
            <person name="Duarte A.S."/>
            <person name="Jorrin-Novo J.V."/>
            <person name="Van De Peer Y."/>
            <person name="Deforce D."/>
            <person name="Van Nieuwerburgh F."/>
            <person name="Esteves A.C."/>
            <person name="Alves A."/>
        </authorList>
    </citation>
    <scope>NUCLEOTIDE SEQUENCE</scope>
    <source>
        <strain evidence="1">CBS 339.90</strain>
    </source>
</reference>